<dbReference type="SUPFAM" id="SSF56601">
    <property type="entry name" value="beta-lactamase/transpeptidase-like"/>
    <property type="match status" value="1"/>
</dbReference>
<dbReference type="GO" id="GO:0009252">
    <property type="term" value="P:peptidoglycan biosynthetic process"/>
    <property type="evidence" value="ECO:0007669"/>
    <property type="project" value="UniProtKB-KW"/>
</dbReference>
<dbReference type="OrthoDB" id="9770103at2"/>
<keyword evidence="8 11" id="KW-1133">Transmembrane helix</keyword>
<keyword evidence="6" id="KW-0133">Cell shape</keyword>
<accession>A0A4Z0GTL0</accession>
<dbReference type="InterPro" id="IPR001460">
    <property type="entry name" value="PCN-bd_Tpept"/>
</dbReference>
<organism evidence="14 15">
    <name type="scientific">Sporolactobacillus shoreae</name>
    <dbReference type="NCBI Taxonomy" id="1465501"/>
    <lineage>
        <taxon>Bacteria</taxon>
        <taxon>Bacillati</taxon>
        <taxon>Bacillota</taxon>
        <taxon>Bacilli</taxon>
        <taxon>Bacillales</taxon>
        <taxon>Sporolactobacillaceae</taxon>
        <taxon>Sporolactobacillus</taxon>
    </lineage>
</organism>
<dbReference type="RefSeq" id="WP_135347629.1">
    <property type="nucleotide sequence ID" value="NZ_SRJD01000003.1"/>
</dbReference>
<dbReference type="GO" id="GO:0071555">
    <property type="term" value="P:cell wall organization"/>
    <property type="evidence" value="ECO:0007669"/>
    <property type="project" value="UniProtKB-KW"/>
</dbReference>
<dbReference type="Pfam" id="PF03717">
    <property type="entry name" value="PBP_dimer"/>
    <property type="match status" value="1"/>
</dbReference>
<keyword evidence="5 11" id="KW-0812">Transmembrane</keyword>
<evidence type="ECO:0000256" key="7">
    <source>
        <dbReference type="ARBA" id="ARBA00022984"/>
    </source>
</evidence>
<comment type="similarity">
    <text evidence="3">Belongs to the transpeptidase family.</text>
</comment>
<reference evidence="14 15" key="1">
    <citation type="journal article" date="2015" name="Int. J. Syst. Evol. Microbiol.">
        <title>Sporolactobacillus shoreae sp. nov. and Sporolactobacillus spathodeae sp. nov., two spore-forming lactic acid bacteria isolated from tree barks in Thailand.</title>
        <authorList>
            <person name="Thamacharoensuk T."/>
            <person name="Kitahara M."/>
            <person name="Ohkuma M."/>
            <person name="Thongchul N."/>
            <person name="Tanasupawat S."/>
        </authorList>
    </citation>
    <scope>NUCLEOTIDE SEQUENCE [LARGE SCALE GENOMIC DNA]</scope>
    <source>
        <strain evidence="14 15">BK92</strain>
    </source>
</reference>
<evidence type="ECO:0000256" key="1">
    <source>
        <dbReference type="ARBA" id="ARBA00004167"/>
    </source>
</evidence>
<keyword evidence="7" id="KW-0573">Peptidoglycan synthesis</keyword>
<keyword evidence="4" id="KW-1003">Cell membrane</keyword>
<dbReference type="Gene3D" id="3.40.710.10">
    <property type="entry name" value="DD-peptidase/beta-lactamase superfamily"/>
    <property type="match status" value="1"/>
</dbReference>
<evidence type="ECO:0000256" key="8">
    <source>
        <dbReference type="ARBA" id="ARBA00022989"/>
    </source>
</evidence>
<protein>
    <submittedName>
        <fullName evidence="14">Penicillin-binding protein 2</fullName>
    </submittedName>
</protein>
<dbReference type="AlphaFoldDB" id="A0A4Z0GTL0"/>
<evidence type="ECO:0000259" key="12">
    <source>
        <dbReference type="Pfam" id="PF00905"/>
    </source>
</evidence>
<evidence type="ECO:0000256" key="5">
    <source>
        <dbReference type="ARBA" id="ARBA00022692"/>
    </source>
</evidence>
<feature type="domain" description="Penicillin-binding protein dimerisation" evidence="13">
    <location>
        <begin position="62"/>
        <end position="288"/>
    </location>
</feature>
<keyword evidence="15" id="KW-1185">Reference proteome</keyword>
<dbReference type="PANTHER" id="PTHR30627">
    <property type="entry name" value="PEPTIDOGLYCAN D,D-TRANSPEPTIDASE"/>
    <property type="match status" value="1"/>
</dbReference>
<evidence type="ECO:0000256" key="3">
    <source>
        <dbReference type="ARBA" id="ARBA00007171"/>
    </source>
</evidence>
<evidence type="ECO:0000256" key="11">
    <source>
        <dbReference type="SAM" id="Phobius"/>
    </source>
</evidence>
<dbReference type="GO" id="GO:0005886">
    <property type="term" value="C:plasma membrane"/>
    <property type="evidence" value="ECO:0007669"/>
    <property type="project" value="UniProtKB-SubCell"/>
</dbReference>
<comment type="subcellular location">
    <subcellularLocation>
        <location evidence="2">Cell membrane</location>
    </subcellularLocation>
    <subcellularLocation>
        <location evidence="1">Membrane</location>
        <topology evidence="1">Single-pass membrane protein</topology>
    </subcellularLocation>
</comment>
<gene>
    <name evidence="14" type="ORF">E4665_04615</name>
</gene>
<dbReference type="Pfam" id="PF00905">
    <property type="entry name" value="Transpeptidase"/>
    <property type="match status" value="1"/>
</dbReference>
<dbReference type="InterPro" id="IPR012338">
    <property type="entry name" value="Beta-lactam/transpept-like"/>
</dbReference>
<dbReference type="GO" id="GO:0008360">
    <property type="term" value="P:regulation of cell shape"/>
    <property type="evidence" value="ECO:0007669"/>
    <property type="project" value="UniProtKB-KW"/>
</dbReference>
<dbReference type="InterPro" id="IPR050515">
    <property type="entry name" value="Beta-lactam/transpept"/>
</dbReference>
<dbReference type="EMBL" id="SRJD01000003">
    <property type="protein sequence ID" value="TGA99606.1"/>
    <property type="molecule type" value="Genomic_DNA"/>
</dbReference>
<proteinExistence type="inferred from homology"/>
<dbReference type="Gene3D" id="1.10.10.1230">
    <property type="entry name" value="Penicillin-binding protein, N-terminal non-catalytic domain, head sub-domain"/>
    <property type="match status" value="1"/>
</dbReference>
<feature type="domain" description="Penicillin-binding protein transpeptidase" evidence="12">
    <location>
        <begin position="349"/>
        <end position="682"/>
    </location>
</feature>
<dbReference type="InterPro" id="IPR036138">
    <property type="entry name" value="PBP_dimer_sf"/>
</dbReference>
<evidence type="ECO:0000256" key="6">
    <source>
        <dbReference type="ARBA" id="ARBA00022960"/>
    </source>
</evidence>
<evidence type="ECO:0000256" key="9">
    <source>
        <dbReference type="ARBA" id="ARBA00023136"/>
    </source>
</evidence>
<dbReference type="InterPro" id="IPR005311">
    <property type="entry name" value="PBP_dimer"/>
</dbReference>
<keyword evidence="10" id="KW-0961">Cell wall biogenesis/degradation</keyword>
<dbReference type="Proteomes" id="UP000298347">
    <property type="component" value="Unassembled WGS sequence"/>
</dbReference>
<evidence type="ECO:0000256" key="10">
    <source>
        <dbReference type="ARBA" id="ARBA00023316"/>
    </source>
</evidence>
<dbReference type="GO" id="GO:0008658">
    <property type="term" value="F:penicillin binding"/>
    <property type="evidence" value="ECO:0007669"/>
    <property type="project" value="InterPro"/>
</dbReference>
<keyword evidence="9 11" id="KW-0472">Membrane</keyword>
<evidence type="ECO:0000313" key="14">
    <source>
        <dbReference type="EMBL" id="TGA99606.1"/>
    </source>
</evidence>
<evidence type="ECO:0000313" key="15">
    <source>
        <dbReference type="Proteomes" id="UP000298347"/>
    </source>
</evidence>
<sequence>MVKETVKNKGTKNNLPLRINILFLVVFLAFAGLVLRLAYVQIVNGQHYKNALNANHYQTASIDSARGKIMDKNGVVLADNNAELAIVYIRNAGLNGYKSLDIAKKLSNLITMDNKAVQLVAQKDKQEYYVLTHYKNLQQAYDAFLTKNEQKNYSSNPAQEYNLLLSRVPGNLLSSFTAKDYQIMAIDHAFNQASNLNPYIVKRGLSVNSQEYVDVVDHLSEFNGTIQTADVSSRVYAKNKPFYIGNVGQIPADKINNYLAEGYSRNAMVGVSNLEEEYESYLRGIPMKLTYNTKKGVPVGSPTIKEGQRGDDLQLTIDSRLQNQLTKILQSNIKAARAIAGNGQNNSAYAVVMNPKTGAILAIGGQQFVNGKFIDASNEAINSQFEMGSAVKGATELTGYRYNAMPSSFYDMPIQYPDMSASGQHREFTSWEGQTGLGIQTPEQALAHSSNVFMAKIVSNMAGITLTPAGGHYNATLPAANSPRFMQAINNMRNGYNELGLGVKTGIDLPTEGTGYNGGMPAQSGLIHQFAIGQFDTYTPLEMVQYISAIANGGYRVQPHLLGSVHAPGTDPNTLGPTVYTFKTNVLNTINNSQHDIKRVQQGLYLVTHEAGATATLLGTGPNVKYKIAAKTGTAQIDPNNLNLYNETLVSYAPYDNPQIAVSVVVPKVEHGTQNQQIALDVYKYYDQLYHYTSGN</sequence>
<evidence type="ECO:0000256" key="4">
    <source>
        <dbReference type="ARBA" id="ARBA00022475"/>
    </source>
</evidence>
<evidence type="ECO:0000259" key="13">
    <source>
        <dbReference type="Pfam" id="PF03717"/>
    </source>
</evidence>
<dbReference type="GO" id="GO:0071972">
    <property type="term" value="F:peptidoglycan L,D-transpeptidase activity"/>
    <property type="evidence" value="ECO:0007669"/>
    <property type="project" value="TreeGrafter"/>
</dbReference>
<evidence type="ECO:0000256" key="2">
    <source>
        <dbReference type="ARBA" id="ARBA00004236"/>
    </source>
</evidence>
<dbReference type="SUPFAM" id="SSF56519">
    <property type="entry name" value="Penicillin binding protein dimerisation domain"/>
    <property type="match status" value="1"/>
</dbReference>
<comment type="caution">
    <text evidence="14">The sequence shown here is derived from an EMBL/GenBank/DDBJ whole genome shotgun (WGS) entry which is preliminary data.</text>
</comment>
<name>A0A4Z0GTL0_9BACL</name>
<dbReference type="Gene3D" id="3.90.1310.10">
    <property type="entry name" value="Penicillin-binding protein 2a (Domain 2)"/>
    <property type="match status" value="1"/>
</dbReference>
<feature type="transmembrane region" description="Helical" evidence="11">
    <location>
        <begin position="21"/>
        <end position="39"/>
    </location>
</feature>
<dbReference type="PANTHER" id="PTHR30627:SF2">
    <property type="entry name" value="PEPTIDOGLYCAN D,D-TRANSPEPTIDASE MRDA"/>
    <property type="match status" value="1"/>
</dbReference>